<evidence type="ECO:0000313" key="1">
    <source>
        <dbReference type="EMBL" id="MDL9979594.1"/>
    </source>
</evidence>
<organism evidence="1 2">
    <name type="scientific">Microbacterium candidum</name>
    <dbReference type="NCBI Taxonomy" id="3041922"/>
    <lineage>
        <taxon>Bacteria</taxon>
        <taxon>Bacillati</taxon>
        <taxon>Actinomycetota</taxon>
        <taxon>Actinomycetes</taxon>
        <taxon>Micrococcales</taxon>
        <taxon>Microbacteriaceae</taxon>
        <taxon>Microbacterium</taxon>
    </lineage>
</organism>
<dbReference type="Gene3D" id="2.160.20.80">
    <property type="entry name" value="E3 ubiquitin-protein ligase SopA"/>
    <property type="match status" value="1"/>
</dbReference>
<dbReference type="Proteomes" id="UP001235064">
    <property type="component" value="Unassembled WGS sequence"/>
</dbReference>
<gene>
    <name evidence="1" type="ORF">QSV35_09630</name>
</gene>
<dbReference type="SUPFAM" id="SSF141571">
    <property type="entry name" value="Pentapeptide repeat-like"/>
    <property type="match status" value="1"/>
</dbReference>
<dbReference type="EMBL" id="JASXSZ010000003">
    <property type="protein sequence ID" value="MDL9979594.1"/>
    <property type="molecule type" value="Genomic_DNA"/>
</dbReference>
<name>A0ABT7MYR6_9MICO</name>
<keyword evidence="2" id="KW-1185">Reference proteome</keyword>
<comment type="caution">
    <text evidence="1">The sequence shown here is derived from an EMBL/GenBank/DDBJ whole genome shotgun (WGS) entry which is preliminary data.</text>
</comment>
<sequence length="219" mass="23363">MARPPAGVLAPRISAPDLPRGLDDVRTLTAGDDVLQARVTGLRGAVDAARLTLTESVLADVDADRFDLTLARLADVDIDAPRATELIASRGSWRNVRITGGRIGALDLGRADLHSVELRGVRIDYLALGEADVSDLLVADCTIGTLDLPRATLARVRFERTRADEVDTRELRASHLDLRGLDAVTYTSPAGLRGATLAPRQVELLAADLAAAFGIDVRD</sequence>
<protein>
    <submittedName>
        <fullName evidence="1">Pentapeptide repeat-containing protein</fullName>
    </submittedName>
</protein>
<accession>A0ABT7MYR6</accession>
<reference evidence="1 2" key="1">
    <citation type="submission" date="2023-06" db="EMBL/GenBank/DDBJ databases">
        <title>Microbacterium sp. nov., isolated from a waste landfill.</title>
        <authorList>
            <person name="Wen W."/>
        </authorList>
    </citation>
    <scope>NUCLEOTIDE SEQUENCE [LARGE SCALE GENOMIC DNA]</scope>
    <source>
        <strain evidence="1 2">ASV49</strain>
    </source>
</reference>
<proteinExistence type="predicted"/>
<evidence type="ECO:0000313" key="2">
    <source>
        <dbReference type="Proteomes" id="UP001235064"/>
    </source>
</evidence>
<dbReference type="RefSeq" id="WP_286288529.1">
    <property type="nucleotide sequence ID" value="NZ_JASXSZ010000003.1"/>
</dbReference>